<accession>A0A0U2XDE8</accession>
<keyword evidence="4" id="KW-1185">Reference proteome</keyword>
<organism evidence="3 4">
    <name type="scientific">Enterococcus rotai</name>
    <dbReference type="NCBI Taxonomy" id="118060"/>
    <lineage>
        <taxon>Bacteria</taxon>
        <taxon>Bacillati</taxon>
        <taxon>Bacillota</taxon>
        <taxon>Bacilli</taxon>
        <taxon>Lactobacillales</taxon>
        <taxon>Enterococcaceae</taxon>
        <taxon>Enterococcus</taxon>
    </lineage>
</organism>
<evidence type="ECO:0000313" key="3">
    <source>
        <dbReference type="EMBL" id="ALS36833.1"/>
    </source>
</evidence>
<protein>
    <recommendedName>
        <fullName evidence="2">WxL domain-containing protein</fullName>
    </recommendedName>
</protein>
<evidence type="ECO:0000259" key="2">
    <source>
        <dbReference type="Pfam" id="PF13731"/>
    </source>
</evidence>
<evidence type="ECO:0000313" key="4">
    <source>
        <dbReference type="Proteomes" id="UP000067523"/>
    </source>
</evidence>
<sequence length="235" mass="25037">MKKLVLTTLLASSALMIFAKPANAEEVSKDSTDVGIRFETDGPNKPGPGPYKDNLALIWTPSTFDFGKQKATANIATFSNTVAGDQYLVVNDDRALEGETDGTTSAWKLTATMSELVSKDTTKAELPAKLTFSLGDIESYDIGDVDEETNDYYPNPVEGNLGKLAENSDTKLNKAVSLEAGNTTAVELMGKTKANAVKGGFATKLSDTKLVVTSGKDAAGKNFKGTVNWSLDNTY</sequence>
<evidence type="ECO:0000256" key="1">
    <source>
        <dbReference type="SAM" id="SignalP"/>
    </source>
</evidence>
<dbReference type="InterPro" id="IPR027994">
    <property type="entry name" value="WxL_dom"/>
</dbReference>
<keyword evidence="1" id="KW-0732">Signal</keyword>
<feature type="domain" description="WxL" evidence="2">
    <location>
        <begin position="43"/>
        <end position="234"/>
    </location>
</feature>
<name>A0A0U2XDE8_9ENTE</name>
<dbReference type="AlphaFoldDB" id="A0A0U2XDE8"/>
<dbReference type="Pfam" id="PF13731">
    <property type="entry name" value="WxL"/>
    <property type="match status" value="1"/>
</dbReference>
<feature type="signal peptide" evidence="1">
    <location>
        <begin position="1"/>
        <end position="24"/>
    </location>
</feature>
<gene>
    <name evidence="3" type="ORF">ATZ35_06585</name>
</gene>
<feature type="chain" id="PRO_5006834280" description="WxL domain-containing protein" evidence="1">
    <location>
        <begin position="25"/>
        <end position="235"/>
    </location>
</feature>
<dbReference type="RefSeq" id="WP_208930051.1">
    <property type="nucleotide sequence ID" value="NZ_CP013655.1"/>
</dbReference>
<dbReference type="KEGG" id="erx:ATZ35_06585"/>
<dbReference type="STRING" id="118060.ATZ35_06585"/>
<proteinExistence type="predicted"/>
<reference evidence="4" key="1">
    <citation type="submission" date="2015-12" db="EMBL/GenBank/DDBJ databases">
        <authorList>
            <person name="Lauer A."/>
            <person name="Humrighouse B."/>
            <person name="Loparev V."/>
            <person name="Shewmaker P.L."/>
            <person name="Whitney A.M."/>
            <person name="McLaughlin R.W."/>
        </authorList>
    </citation>
    <scope>NUCLEOTIDE SEQUENCE [LARGE SCALE GENOMIC DNA]</scope>
    <source>
        <strain evidence="4">LMG 26678</strain>
    </source>
</reference>
<dbReference type="Proteomes" id="UP000067523">
    <property type="component" value="Chromosome"/>
</dbReference>
<dbReference type="EMBL" id="CP013655">
    <property type="protein sequence ID" value="ALS36833.1"/>
    <property type="molecule type" value="Genomic_DNA"/>
</dbReference>